<reference evidence="3 4" key="1">
    <citation type="submission" date="2019-03" db="EMBL/GenBank/DDBJ databases">
        <title>First draft genome of Liparis tanakae, snailfish: a comprehensive survey of snailfish specific genes.</title>
        <authorList>
            <person name="Kim W."/>
            <person name="Song I."/>
            <person name="Jeong J.-H."/>
            <person name="Kim D."/>
            <person name="Kim S."/>
            <person name="Ryu S."/>
            <person name="Song J.Y."/>
            <person name="Lee S.K."/>
        </authorList>
    </citation>
    <scope>NUCLEOTIDE SEQUENCE [LARGE SCALE GENOMIC DNA]</scope>
    <source>
        <tissue evidence="3">Muscle</tissue>
    </source>
</reference>
<dbReference type="AlphaFoldDB" id="A0A4Z2GYR5"/>
<protein>
    <submittedName>
        <fullName evidence="3">Uncharacterized protein</fullName>
    </submittedName>
</protein>
<feature type="signal peptide" evidence="2">
    <location>
        <begin position="1"/>
        <end position="40"/>
    </location>
</feature>
<evidence type="ECO:0000313" key="3">
    <source>
        <dbReference type="EMBL" id="TNN58599.1"/>
    </source>
</evidence>
<feature type="chain" id="PRO_5021361774" evidence="2">
    <location>
        <begin position="41"/>
        <end position="148"/>
    </location>
</feature>
<proteinExistence type="predicted"/>
<feature type="compositionally biased region" description="Low complexity" evidence="1">
    <location>
        <begin position="112"/>
        <end position="128"/>
    </location>
</feature>
<keyword evidence="2" id="KW-0732">Signal</keyword>
<organism evidence="3 4">
    <name type="scientific">Liparis tanakae</name>
    <name type="common">Tanaka's snailfish</name>
    <dbReference type="NCBI Taxonomy" id="230148"/>
    <lineage>
        <taxon>Eukaryota</taxon>
        <taxon>Metazoa</taxon>
        <taxon>Chordata</taxon>
        <taxon>Craniata</taxon>
        <taxon>Vertebrata</taxon>
        <taxon>Euteleostomi</taxon>
        <taxon>Actinopterygii</taxon>
        <taxon>Neopterygii</taxon>
        <taxon>Teleostei</taxon>
        <taxon>Neoteleostei</taxon>
        <taxon>Acanthomorphata</taxon>
        <taxon>Eupercaria</taxon>
        <taxon>Perciformes</taxon>
        <taxon>Cottioidei</taxon>
        <taxon>Cottales</taxon>
        <taxon>Liparidae</taxon>
        <taxon>Liparis</taxon>
    </lineage>
</organism>
<keyword evidence="4" id="KW-1185">Reference proteome</keyword>
<accession>A0A4Z2GYR5</accession>
<evidence type="ECO:0000256" key="1">
    <source>
        <dbReference type="SAM" id="MobiDB-lite"/>
    </source>
</evidence>
<evidence type="ECO:0000313" key="4">
    <source>
        <dbReference type="Proteomes" id="UP000314294"/>
    </source>
</evidence>
<dbReference type="EMBL" id="SRLO01000375">
    <property type="protein sequence ID" value="TNN58599.1"/>
    <property type="molecule type" value="Genomic_DNA"/>
</dbReference>
<feature type="compositionally biased region" description="Basic and acidic residues" evidence="1">
    <location>
        <begin position="64"/>
        <end position="75"/>
    </location>
</feature>
<evidence type="ECO:0000256" key="2">
    <source>
        <dbReference type="SAM" id="SignalP"/>
    </source>
</evidence>
<sequence length="148" mass="15724">MGKGGRQHVLVNIVNNFRSHLFLFLLAVVVAHHRFGPGAAAPPPLSFPSSIPLFLPAQPDLHLHRASCRDGENRGHTHAANEPPGATVSSEGHFSPLPPPLTRCSHSDSEPSSRSSSSSSLSSPSLSSSFSIFCRTLVKTDCSTMESS</sequence>
<dbReference type="Proteomes" id="UP000314294">
    <property type="component" value="Unassembled WGS sequence"/>
</dbReference>
<name>A0A4Z2GYR5_9TELE</name>
<comment type="caution">
    <text evidence="3">The sequence shown here is derived from an EMBL/GenBank/DDBJ whole genome shotgun (WGS) entry which is preliminary data.</text>
</comment>
<feature type="region of interest" description="Disordered" evidence="1">
    <location>
        <begin position="64"/>
        <end position="128"/>
    </location>
</feature>
<gene>
    <name evidence="3" type="ORF">EYF80_031219</name>
</gene>